<keyword evidence="4 14" id="KW-0575">Peroxidase</keyword>
<keyword evidence="7" id="KW-1015">Disulfide bond</keyword>
<comment type="similarity">
    <text evidence="10">Belongs to the peroxiredoxin family. BCP/PrxQ subfamily.</text>
</comment>
<evidence type="ECO:0000256" key="6">
    <source>
        <dbReference type="ARBA" id="ARBA00023002"/>
    </source>
</evidence>
<comment type="catalytic activity">
    <reaction evidence="12">
        <text>a hydroperoxide + [thioredoxin]-dithiol = an alcohol + [thioredoxin]-disulfide + H2O</text>
        <dbReference type="Rhea" id="RHEA:62620"/>
        <dbReference type="Rhea" id="RHEA-COMP:10698"/>
        <dbReference type="Rhea" id="RHEA-COMP:10700"/>
        <dbReference type="ChEBI" id="CHEBI:15377"/>
        <dbReference type="ChEBI" id="CHEBI:29950"/>
        <dbReference type="ChEBI" id="CHEBI:30879"/>
        <dbReference type="ChEBI" id="CHEBI:35924"/>
        <dbReference type="ChEBI" id="CHEBI:50058"/>
        <dbReference type="EC" id="1.11.1.24"/>
    </reaction>
</comment>
<evidence type="ECO:0000256" key="2">
    <source>
        <dbReference type="ARBA" id="ARBA00011245"/>
    </source>
</evidence>
<evidence type="ECO:0000256" key="1">
    <source>
        <dbReference type="ARBA" id="ARBA00003330"/>
    </source>
</evidence>
<sequence>MAIEEGDRIPAVTLQDSEGGAISLADYVGRPLVLYFYPKDDTTGCTREAQEFSALMPEFAALGARVLGVSKDPPARHQKFITKYELSVPLATDADDQALAAFGVWVEKQLYGKRYMGIDRSTFLFDAAGILVRAWRKVRVPGHVDAVLEAARALPPA</sequence>
<evidence type="ECO:0000256" key="12">
    <source>
        <dbReference type="ARBA" id="ARBA00049091"/>
    </source>
</evidence>
<evidence type="ECO:0000256" key="4">
    <source>
        <dbReference type="ARBA" id="ARBA00022559"/>
    </source>
</evidence>
<gene>
    <name evidence="14" type="ORF">TPR58_03190</name>
</gene>
<dbReference type="InterPro" id="IPR013766">
    <property type="entry name" value="Thioredoxin_domain"/>
</dbReference>
<dbReference type="EC" id="1.11.1.24" evidence="3"/>
<keyword evidence="8" id="KW-0676">Redox-active center</keyword>
<keyword evidence="5" id="KW-0049">Antioxidant</keyword>
<comment type="caution">
    <text evidence="14">The sequence shown here is derived from an EMBL/GenBank/DDBJ whole genome shotgun (WGS) entry which is preliminary data.</text>
</comment>
<dbReference type="EMBL" id="JBDIZK010000002">
    <property type="protein sequence ID" value="MEN3746160.1"/>
    <property type="molecule type" value="Genomic_DNA"/>
</dbReference>
<evidence type="ECO:0000256" key="11">
    <source>
        <dbReference type="ARBA" id="ARBA00042639"/>
    </source>
</evidence>
<organism evidence="14 15">
    <name type="scientific">Sphingomonas rustica</name>
    <dbReference type="NCBI Taxonomy" id="3103142"/>
    <lineage>
        <taxon>Bacteria</taxon>
        <taxon>Pseudomonadati</taxon>
        <taxon>Pseudomonadota</taxon>
        <taxon>Alphaproteobacteria</taxon>
        <taxon>Sphingomonadales</taxon>
        <taxon>Sphingomonadaceae</taxon>
        <taxon>Sphingomonas</taxon>
    </lineage>
</organism>
<evidence type="ECO:0000256" key="10">
    <source>
        <dbReference type="ARBA" id="ARBA00038489"/>
    </source>
</evidence>
<comment type="subunit">
    <text evidence="2">Monomer.</text>
</comment>
<dbReference type="SUPFAM" id="SSF52833">
    <property type="entry name" value="Thioredoxin-like"/>
    <property type="match status" value="1"/>
</dbReference>
<evidence type="ECO:0000256" key="5">
    <source>
        <dbReference type="ARBA" id="ARBA00022862"/>
    </source>
</evidence>
<dbReference type="InterPro" id="IPR050924">
    <property type="entry name" value="Peroxiredoxin_BCP/PrxQ"/>
</dbReference>
<dbReference type="InterPro" id="IPR024706">
    <property type="entry name" value="Peroxiredoxin_AhpC-typ"/>
</dbReference>
<comment type="function">
    <text evidence="1">Thiol-specific peroxidase that catalyzes the reduction of hydrogen peroxide and organic hydroperoxides to water and alcohols, respectively. Plays a role in cell protection against oxidative stress by detoxifying peroxides and as sensor of hydrogen peroxide-mediated signaling events.</text>
</comment>
<dbReference type="PIRSF" id="PIRSF000239">
    <property type="entry name" value="AHPC"/>
    <property type="match status" value="1"/>
</dbReference>
<keyword evidence="6 14" id="KW-0560">Oxidoreductase</keyword>
<evidence type="ECO:0000256" key="7">
    <source>
        <dbReference type="ARBA" id="ARBA00023157"/>
    </source>
</evidence>
<dbReference type="CDD" id="cd03017">
    <property type="entry name" value="PRX_BCP"/>
    <property type="match status" value="1"/>
</dbReference>
<dbReference type="Proteomes" id="UP001427805">
    <property type="component" value="Unassembled WGS sequence"/>
</dbReference>
<evidence type="ECO:0000256" key="8">
    <source>
        <dbReference type="ARBA" id="ARBA00023284"/>
    </source>
</evidence>
<dbReference type="Gene3D" id="3.40.30.10">
    <property type="entry name" value="Glutaredoxin"/>
    <property type="match status" value="1"/>
</dbReference>
<dbReference type="Pfam" id="PF00578">
    <property type="entry name" value="AhpC-TSA"/>
    <property type="match status" value="1"/>
</dbReference>
<proteinExistence type="inferred from homology"/>
<protein>
    <recommendedName>
        <fullName evidence="3">thioredoxin-dependent peroxiredoxin</fullName>
        <ecNumber evidence="3">1.11.1.24</ecNumber>
    </recommendedName>
    <alternativeName>
        <fullName evidence="9">Thioredoxin peroxidase</fullName>
    </alternativeName>
    <alternativeName>
        <fullName evidence="11">Thioredoxin-dependent peroxiredoxin Bcp</fullName>
    </alternativeName>
</protein>
<evidence type="ECO:0000256" key="3">
    <source>
        <dbReference type="ARBA" id="ARBA00013017"/>
    </source>
</evidence>
<dbReference type="PROSITE" id="PS51352">
    <property type="entry name" value="THIOREDOXIN_2"/>
    <property type="match status" value="1"/>
</dbReference>
<evidence type="ECO:0000313" key="14">
    <source>
        <dbReference type="EMBL" id="MEN3746160.1"/>
    </source>
</evidence>
<dbReference type="InterPro" id="IPR000866">
    <property type="entry name" value="AhpC/TSA"/>
</dbReference>
<evidence type="ECO:0000259" key="13">
    <source>
        <dbReference type="PROSITE" id="PS51352"/>
    </source>
</evidence>
<name>A0ABV0B4S4_9SPHN</name>
<feature type="domain" description="Thioredoxin" evidence="13">
    <location>
        <begin position="3"/>
        <end position="156"/>
    </location>
</feature>
<dbReference type="PANTHER" id="PTHR42801">
    <property type="entry name" value="THIOREDOXIN-DEPENDENT PEROXIDE REDUCTASE"/>
    <property type="match status" value="1"/>
</dbReference>
<accession>A0ABV0B4S4</accession>
<keyword evidence="15" id="KW-1185">Reference proteome</keyword>
<reference evidence="14 15" key="1">
    <citation type="submission" date="2024-05" db="EMBL/GenBank/DDBJ databases">
        <title>Sphingomonas sp. HF-S3 16S ribosomal RNA gene Genome sequencing and assembly.</title>
        <authorList>
            <person name="Lee H."/>
        </authorList>
    </citation>
    <scope>NUCLEOTIDE SEQUENCE [LARGE SCALE GENOMIC DNA]</scope>
    <source>
        <strain evidence="14 15">HF-S3</strain>
    </source>
</reference>
<evidence type="ECO:0000313" key="15">
    <source>
        <dbReference type="Proteomes" id="UP001427805"/>
    </source>
</evidence>
<dbReference type="GO" id="GO:0140824">
    <property type="term" value="F:thioredoxin-dependent peroxiredoxin activity"/>
    <property type="evidence" value="ECO:0007669"/>
    <property type="project" value="UniProtKB-EC"/>
</dbReference>
<dbReference type="PANTHER" id="PTHR42801:SF4">
    <property type="entry name" value="AHPC_TSA FAMILY PROTEIN"/>
    <property type="match status" value="1"/>
</dbReference>
<dbReference type="RefSeq" id="WP_346245171.1">
    <property type="nucleotide sequence ID" value="NZ_JBDIZK010000002.1"/>
</dbReference>
<evidence type="ECO:0000256" key="9">
    <source>
        <dbReference type="ARBA" id="ARBA00032824"/>
    </source>
</evidence>
<dbReference type="InterPro" id="IPR036249">
    <property type="entry name" value="Thioredoxin-like_sf"/>
</dbReference>